<comment type="function">
    <text evidence="9">Transcription factor that binds specifically to a 5'-AA[AG]G-3' consensus core sequence.</text>
</comment>
<feature type="compositionally biased region" description="Polar residues" evidence="10">
    <location>
        <begin position="33"/>
        <end position="42"/>
    </location>
</feature>
<evidence type="ECO:0000256" key="3">
    <source>
        <dbReference type="ARBA" id="ARBA00022833"/>
    </source>
</evidence>
<dbReference type="GO" id="GO:0005634">
    <property type="term" value="C:nucleus"/>
    <property type="evidence" value="ECO:0007669"/>
    <property type="project" value="UniProtKB-SubCell"/>
</dbReference>
<feature type="region of interest" description="Disordered" evidence="10">
    <location>
        <begin position="101"/>
        <end position="136"/>
    </location>
</feature>
<keyword evidence="7 8" id="KW-0539">Nucleus</keyword>
<dbReference type="STRING" id="337451.A0A3S3N0A0"/>
<comment type="subcellular location">
    <subcellularLocation>
        <location evidence="8 9">Nucleus</location>
    </subcellularLocation>
</comment>
<dbReference type="GO" id="GO:0003700">
    <property type="term" value="F:DNA-binding transcription factor activity"/>
    <property type="evidence" value="ECO:0007669"/>
    <property type="project" value="UniProtKB-UniRule"/>
</dbReference>
<evidence type="ECO:0000256" key="9">
    <source>
        <dbReference type="RuleBase" id="RU369094"/>
    </source>
</evidence>
<reference evidence="12 13" key="1">
    <citation type="journal article" date="2019" name="Nat. Plants">
        <title>Stout camphor tree genome fills gaps in understanding of flowering plant genome evolution.</title>
        <authorList>
            <person name="Chaw S.M."/>
            <person name="Liu Y.C."/>
            <person name="Wu Y.W."/>
            <person name="Wang H.Y."/>
            <person name="Lin C.I."/>
            <person name="Wu C.S."/>
            <person name="Ke H.M."/>
            <person name="Chang L.Y."/>
            <person name="Hsu C.Y."/>
            <person name="Yang H.T."/>
            <person name="Sudianto E."/>
            <person name="Hsu M.H."/>
            <person name="Wu K.P."/>
            <person name="Wang L.N."/>
            <person name="Leebens-Mack J.H."/>
            <person name="Tsai I.J."/>
        </authorList>
    </citation>
    <scope>NUCLEOTIDE SEQUENCE [LARGE SCALE GENOMIC DNA]</scope>
    <source>
        <strain evidence="13">cv. Chaw 1501</strain>
        <tissue evidence="12">Young leaves</tissue>
    </source>
</reference>
<evidence type="ECO:0000313" key="13">
    <source>
        <dbReference type="Proteomes" id="UP000283530"/>
    </source>
</evidence>
<keyword evidence="5 8" id="KW-0238">DNA-binding</keyword>
<name>A0A3S3N0A0_9MAGN</name>
<protein>
    <recommendedName>
        <fullName evidence="9">Dof zinc finger protein</fullName>
    </recommendedName>
</protein>
<dbReference type="GO" id="GO:0003677">
    <property type="term" value="F:DNA binding"/>
    <property type="evidence" value="ECO:0007669"/>
    <property type="project" value="UniProtKB-UniRule"/>
</dbReference>
<evidence type="ECO:0000256" key="4">
    <source>
        <dbReference type="ARBA" id="ARBA00023015"/>
    </source>
</evidence>
<comment type="caution">
    <text evidence="12">The sequence shown here is derived from an EMBL/GenBank/DDBJ whole genome shotgun (WGS) entry which is preliminary data.</text>
</comment>
<evidence type="ECO:0000256" key="7">
    <source>
        <dbReference type="ARBA" id="ARBA00023242"/>
    </source>
</evidence>
<evidence type="ECO:0000256" key="2">
    <source>
        <dbReference type="ARBA" id="ARBA00022771"/>
    </source>
</evidence>
<feature type="domain" description="Dof-type" evidence="11">
    <location>
        <begin position="55"/>
        <end position="109"/>
    </location>
</feature>
<dbReference type="EMBL" id="QPKB01000010">
    <property type="protein sequence ID" value="RWR93397.1"/>
    <property type="molecule type" value="Genomic_DNA"/>
</dbReference>
<evidence type="ECO:0000313" key="12">
    <source>
        <dbReference type="EMBL" id="RWR93397.1"/>
    </source>
</evidence>
<dbReference type="InterPro" id="IPR045174">
    <property type="entry name" value="Dof"/>
</dbReference>
<sequence length="336" mass="36990">MLCDAGEKLAITSSNLWPQHKQQPKQKMEEISGLSTATSNSKAIEKPSPTQDLALRCPRCNSSNTKFCYYNNYSLSQPRHFCKACKRYWTRGGTLRNVQVGGGCRKNKRVKRPSAADPPLLPPPASRPQISISTPPNDIDRQIYGIPSVPSDFNIGFPHLSSRLGSSASTPEKVPASCSAYKLQQQQPPLKPMWLSFQSEEFQTGYNNPTPIQEGLSSSSLLLPDYTFFGTSSSYLTSSSLEQQKLILGLKGGPPANEFQAYLPFHDLHMVAKASSNAGVLREVKTMPESNLMCNKAEMEWQIPCENPFGNVGSNTSSSFYWNPDATLSSSITPLI</sequence>
<dbReference type="Pfam" id="PF02701">
    <property type="entry name" value="Zn_ribbon_Dof"/>
    <property type="match status" value="1"/>
</dbReference>
<dbReference type="PROSITE" id="PS50884">
    <property type="entry name" value="ZF_DOF_2"/>
    <property type="match status" value="1"/>
</dbReference>
<gene>
    <name evidence="12" type="ORF">CKAN_02264600</name>
</gene>
<dbReference type="PANTHER" id="PTHR31992:SF141">
    <property type="entry name" value="DOF ZINC FINGER PROTEIN DOF1.4"/>
    <property type="match status" value="1"/>
</dbReference>
<keyword evidence="2 8" id="KW-0863">Zinc-finger</keyword>
<evidence type="ECO:0000259" key="11">
    <source>
        <dbReference type="PROSITE" id="PS50884"/>
    </source>
</evidence>
<feature type="region of interest" description="Disordered" evidence="10">
    <location>
        <begin position="15"/>
        <end position="47"/>
    </location>
</feature>
<dbReference type="Proteomes" id="UP000283530">
    <property type="component" value="Unassembled WGS sequence"/>
</dbReference>
<keyword evidence="6 9" id="KW-0804">Transcription</keyword>
<dbReference type="PANTHER" id="PTHR31992">
    <property type="entry name" value="DOF ZINC FINGER PROTEIN DOF1.4-RELATED"/>
    <property type="match status" value="1"/>
</dbReference>
<dbReference type="GO" id="GO:0008270">
    <property type="term" value="F:zinc ion binding"/>
    <property type="evidence" value="ECO:0007669"/>
    <property type="project" value="UniProtKB-KW"/>
</dbReference>
<dbReference type="AlphaFoldDB" id="A0A3S3N0A0"/>
<keyword evidence="3 9" id="KW-0862">Zinc</keyword>
<keyword evidence="1 9" id="KW-0479">Metal-binding</keyword>
<keyword evidence="4 9" id="KW-0805">Transcription regulation</keyword>
<proteinExistence type="predicted"/>
<evidence type="ECO:0000256" key="10">
    <source>
        <dbReference type="SAM" id="MobiDB-lite"/>
    </source>
</evidence>
<evidence type="ECO:0000256" key="1">
    <source>
        <dbReference type="ARBA" id="ARBA00022723"/>
    </source>
</evidence>
<organism evidence="12 13">
    <name type="scientific">Cinnamomum micranthum f. kanehirae</name>
    <dbReference type="NCBI Taxonomy" id="337451"/>
    <lineage>
        <taxon>Eukaryota</taxon>
        <taxon>Viridiplantae</taxon>
        <taxon>Streptophyta</taxon>
        <taxon>Embryophyta</taxon>
        <taxon>Tracheophyta</taxon>
        <taxon>Spermatophyta</taxon>
        <taxon>Magnoliopsida</taxon>
        <taxon>Magnoliidae</taxon>
        <taxon>Laurales</taxon>
        <taxon>Lauraceae</taxon>
        <taxon>Cinnamomum</taxon>
    </lineage>
</organism>
<dbReference type="OrthoDB" id="1927254at2759"/>
<evidence type="ECO:0000256" key="5">
    <source>
        <dbReference type="ARBA" id="ARBA00023125"/>
    </source>
</evidence>
<evidence type="ECO:0000256" key="6">
    <source>
        <dbReference type="ARBA" id="ARBA00023163"/>
    </source>
</evidence>
<dbReference type="InterPro" id="IPR003851">
    <property type="entry name" value="Znf_Dof"/>
</dbReference>
<keyword evidence="13" id="KW-1185">Reference proteome</keyword>
<evidence type="ECO:0000256" key="8">
    <source>
        <dbReference type="PROSITE-ProRule" id="PRU00071"/>
    </source>
</evidence>
<dbReference type="PROSITE" id="PS01361">
    <property type="entry name" value="ZF_DOF_1"/>
    <property type="match status" value="1"/>
</dbReference>
<accession>A0A3S3N0A0</accession>